<gene>
    <name evidence="1" type="ORF">MORIYA_2250</name>
</gene>
<keyword evidence="2" id="KW-1185">Reference proteome</keyword>
<dbReference type="OrthoDB" id="7060547at2"/>
<organism evidence="1 2">
    <name type="scientific">Moritella yayanosii</name>
    <dbReference type="NCBI Taxonomy" id="69539"/>
    <lineage>
        <taxon>Bacteria</taxon>
        <taxon>Pseudomonadati</taxon>
        <taxon>Pseudomonadota</taxon>
        <taxon>Gammaproteobacteria</taxon>
        <taxon>Alteromonadales</taxon>
        <taxon>Moritellaceae</taxon>
        <taxon>Moritella</taxon>
    </lineage>
</organism>
<proteinExistence type="predicted"/>
<evidence type="ECO:0000313" key="1">
    <source>
        <dbReference type="EMBL" id="SQD78728.1"/>
    </source>
</evidence>
<dbReference type="RefSeq" id="WP_112715002.1">
    <property type="nucleotide sequence ID" value="NZ_LS483250.1"/>
</dbReference>
<reference evidence="2" key="1">
    <citation type="submission" date="2018-05" db="EMBL/GenBank/DDBJ databases">
        <authorList>
            <person name="Cea G.-C."/>
            <person name="William W."/>
        </authorList>
    </citation>
    <scope>NUCLEOTIDE SEQUENCE [LARGE SCALE GENOMIC DNA]</scope>
    <source>
        <strain evidence="2">DB21MT 5</strain>
    </source>
</reference>
<name>A0A330LSB2_9GAMM</name>
<dbReference type="Proteomes" id="UP000250163">
    <property type="component" value="Chromosome MORIYA"/>
</dbReference>
<evidence type="ECO:0000313" key="2">
    <source>
        <dbReference type="Proteomes" id="UP000250163"/>
    </source>
</evidence>
<dbReference type="AlphaFoldDB" id="A0A330LSB2"/>
<accession>A0A330LSB2</accession>
<dbReference type="KEGG" id="mya:MORIYA_2250"/>
<protein>
    <submittedName>
        <fullName evidence="1">Uncharacterized protein</fullName>
    </submittedName>
</protein>
<dbReference type="EMBL" id="LS483250">
    <property type="protein sequence ID" value="SQD78728.1"/>
    <property type="molecule type" value="Genomic_DNA"/>
</dbReference>
<sequence length="113" mass="12365">MKKTLVEVKTLDEHICTKNNTIYLDGSIILTPSAKDELNKRGIAIVHGSLTEPDAGQCSIDCVCEGCITLAETGSTEKTFYSIAAILKQDFGVTDVKQLQEMSCRIVKTINKQ</sequence>